<organism evidence="3 4">
    <name type="scientific">Streptomyces microflavus</name>
    <name type="common">Streptomyces lipmanii</name>
    <dbReference type="NCBI Taxonomy" id="1919"/>
    <lineage>
        <taxon>Bacteria</taxon>
        <taxon>Bacillati</taxon>
        <taxon>Actinomycetota</taxon>
        <taxon>Actinomycetes</taxon>
        <taxon>Kitasatosporales</taxon>
        <taxon>Streptomycetaceae</taxon>
        <taxon>Streptomyces</taxon>
    </lineage>
</organism>
<evidence type="ECO:0000256" key="1">
    <source>
        <dbReference type="SAM" id="MobiDB-lite"/>
    </source>
</evidence>
<feature type="domain" description="DUF397" evidence="2">
    <location>
        <begin position="26"/>
        <end position="79"/>
    </location>
</feature>
<dbReference type="InterPro" id="IPR007278">
    <property type="entry name" value="DUF397"/>
</dbReference>
<feature type="region of interest" description="Disordered" evidence="1">
    <location>
        <begin position="82"/>
        <end position="112"/>
    </location>
</feature>
<sequence length="112" mass="12363">MNAGEARDVIRDIARALREERFMPDLKWLKSPHSEASANNCVKVVVRERGIAALRDSTRPPLVIPVRGSTFHALAQGVKTGMFDPIPRQAQRTHSRYSPPSIPSSTPPKAVP</sequence>
<evidence type="ECO:0000259" key="2">
    <source>
        <dbReference type="Pfam" id="PF04149"/>
    </source>
</evidence>
<evidence type="ECO:0000313" key="4">
    <source>
        <dbReference type="Proteomes" id="UP000498740"/>
    </source>
</evidence>
<reference evidence="3 4" key="1">
    <citation type="submission" date="2020-05" db="EMBL/GenBank/DDBJ databases">
        <title>Whole genome shotgun sequence of Streptomyces microflavus NBRC 13062.</title>
        <authorList>
            <person name="Komaki H."/>
            <person name="Tamura T."/>
        </authorList>
    </citation>
    <scope>NUCLEOTIDE SEQUENCE [LARGE SCALE GENOMIC DNA]</scope>
    <source>
        <strain evidence="3 4">NBRC 13062</strain>
    </source>
</reference>
<dbReference type="Proteomes" id="UP000498740">
    <property type="component" value="Unassembled WGS sequence"/>
</dbReference>
<dbReference type="EMBL" id="BLWD01000001">
    <property type="protein sequence ID" value="GFN07359.1"/>
    <property type="molecule type" value="Genomic_DNA"/>
</dbReference>
<name>A0A7J0CYK5_STRMI</name>
<dbReference type="AlphaFoldDB" id="A0A7J0CYK5"/>
<evidence type="ECO:0000313" key="3">
    <source>
        <dbReference type="EMBL" id="GFN07359.1"/>
    </source>
</evidence>
<gene>
    <name evidence="3" type="ORF">Smic_59150</name>
</gene>
<feature type="compositionally biased region" description="Pro residues" evidence="1">
    <location>
        <begin position="100"/>
        <end position="112"/>
    </location>
</feature>
<accession>A0A7J0CYK5</accession>
<proteinExistence type="predicted"/>
<protein>
    <recommendedName>
        <fullName evidence="2">DUF397 domain-containing protein</fullName>
    </recommendedName>
</protein>
<dbReference type="Pfam" id="PF04149">
    <property type="entry name" value="DUF397"/>
    <property type="match status" value="1"/>
</dbReference>
<comment type="caution">
    <text evidence="3">The sequence shown here is derived from an EMBL/GenBank/DDBJ whole genome shotgun (WGS) entry which is preliminary data.</text>
</comment>